<dbReference type="AlphaFoldDB" id="A0A2G2YBW1"/>
<organism evidence="2 3">
    <name type="scientific">Capsicum annuum</name>
    <name type="common">Capsicum pepper</name>
    <dbReference type="NCBI Taxonomy" id="4072"/>
    <lineage>
        <taxon>Eukaryota</taxon>
        <taxon>Viridiplantae</taxon>
        <taxon>Streptophyta</taxon>
        <taxon>Embryophyta</taxon>
        <taxon>Tracheophyta</taxon>
        <taxon>Spermatophyta</taxon>
        <taxon>Magnoliopsida</taxon>
        <taxon>eudicotyledons</taxon>
        <taxon>Gunneridae</taxon>
        <taxon>Pentapetalae</taxon>
        <taxon>asterids</taxon>
        <taxon>lamiids</taxon>
        <taxon>Solanales</taxon>
        <taxon>Solanaceae</taxon>
        <taxon>Solanoideae</taxon>
        <taxon>Capsiceae</taxon>
        <taxon>Capsicum</taxon>
    </lineage>
</organism>
<gene>
    <name evidence="2" type="ORF">T459_31466</name>
</gene>
<reference evidence="2 3" key="2">
    <citation type="journal article" date="2017" name="Genome Biol.">
        <title>New reference genome sequences of hot pepper reveal the massive evolution of plant disease-resistance genes by retroduplication.</title>
        <authorList>
            <person name="Kim S."/>
            <person name="Park J."/>
            <person name="Yeom S.I."/>
            <person name="Kim Y.M."/>
            <person name="Seo E."/>
            <person name="Kim K.T."/>
            <person name="Kim M.S."/>
            <person name="Lee J.M."/>
            <person name="Cheong K."/>
            <person name="Shin H.S."/>
            <person name="Kim S.B."/>
            <person name="Han K."/>
            <person name="Lee J."/>
            <person name="Park M."/>
            <person name="Lee H.A."/>
            <person name="Lee H.Y."/>
            <person name="Lee Y."/>
            <person name="Oh S."/>
            <person name="Lee J.H."/>
            <person name="Choi E."/>
            <person name="Choi E."/>
            <person name="Lee S.E."/>
            <person name="Jeon J."/>
            <person name="Kim H."/>
            <person name="Choi G."/>
            <person name="Song H."/>
            <person name="Lee J."/>
            <person name="Lee S.C."/>
            <person name="Kwon J.K."/>
            <person name="Lee H.Y."/>
            <person name="Koo N."/>
            <person name="Hong Y."/>
            <person name="Kim R.W."/>
            <person name="Kang W.H."/>
            <person name="Huh J.H."/>
            <person name="Kang B.C."/>
            <person name="Yang T.J."/>
            <person name="Lee Y.H."/>
            <person name="Bennetzen J.L."/>
            <person name="Choi D."/>
        </authorList>
    </citation>
    <scope>NUCLEOTIDE SEQUENCE [LARGE SCALE GENOMIC DNA]</scope>
    <source>
        <strain evidence="3">cv. CM334</strain>
    </source>
</reference>
<evidence type="ECO:0000313" key="3">
    <source>
        <dbReference type="Proteomes" id="UP000222542"/>
    </source>
</evidence>
<accession>A0A2G2YBW1</accession>
<keyword evidence="3" id="KW-1185">Reference proteome</keyword>
<dbReference type="STRING" id="4072.A0A2G2YBW1"/>
<reference evidence="2 3" key="1">
    <citation type="journal article" date="2014" name="Nat. Genet.">
        <title>Genome sequence of the hot pepper provides insights into the evolution of pungency in Capsicum species.</title>
        <authorList>
            <person name="Kim S."/>
            <person name="Park M."/>
            <person name="Yeom S.I."/>
            <person name="Kim Y.M."/>
            <person name="Lee J.M."/>
            <person name="Lee H.A."/>
            <person name="Seo E."/>
            <person name="Choi J."/>
            <person name="Cheong K."/>
            <person name="Kim K.T."/>
            <person name="Jung K."/>
            <person name="Lee G.W."/>
            <person name="Oh S.K."/>
            <person name="Bae C."/>
            <person name="Kim S.B."/>
            <person name="Lee H.Y."/>
            <person name="Kim S.Y."/>
            <person name="Kim M.S."/>
            <person name="Kang B.C."/>
            <person name="Jo Y.D."/>
            <person name="Yang H.B."/>
            <person name="Jeong H.J."/>
            <person name="Kang W.H."/>
            <person name="Kwon J.K."/>
            <person name="Shin C."/>
            <person name="Lim J.Y."/>
            <person name="Park J.H."/>
            <person name="Huh J.H."/>
            <person name="Kim J.S."/>
            <person name="Kim B.D."/>
            <person name="Cohen O."/>
            <person name="Paran I."/>
            <person name="Suh M.C."/>
            <person name="Lee S.B."/>
            <person name="Kim Y.K."/>
            <person name="Shin Y."/>
            <person name="Noh S.J."/>
            <person name="Park J."/>
            <person name="Seo Y.S."/>
            <person name="Kwon S.Y."/>
            <person name="Kim H.A."/>
            <person name="Park J.M."/>
            <person name="Kim H.J."/>
            <person name="Choi S.B."/>
            <person name="Bosland P.W."/>
            <person name="Reeves G."/>
            <person name="Jo S.H."/>
            <person name="Lee B.W."/>
            <person name="Cho H.T."/>
            <person name="Choi H.S."/>
            <person name="Lee M.S."/>
            <person name="Yu Y."/>
            <person name="Do Choi Y."/>
            <person name="Park B.S."/>
            <person name="van Deynze A."/>
            <person name="Ashrafi H."/>
            <person name="Hill T."/>
            <person name="Kim W.T."/>
            <person name="Pai H.S."/>
            <person name="Ahn H.K."/>
            <person name="Yeam I."/>
            <person name="Giovannoni J.J."/>
            <person name="Rose J.K."/>
            <person name="Sorensen I."/>
            <person name="Lee S.J."/>
            <person name="Kim R.W."/>
            <person name="Choi I.Y."/>
            <person name="Choi B.S."/>
            <person name="Lim J.S."/>
            <person name="Lee Y.H."/>
            <person name="Choi D."/>
        </authorList>
    </citation>
    <scope>NUCLEOTIDE SEQUENCE [LARGE SCALE GENOMIC DNA]</scope>
    <source>
        <strain evidence="3">cv. CM334</strain>
    </source>
</reference>
<dbReference type="InterPro" id="IPR036758">
    <property type="entry name" value="At5g01610-like"/>
</dbReference>
<dbReference type="PANTHER" id="PTHR31676">
    <property type="entry name" value="T31J12.3 PROTEIN-RELATED"/>
    <property type="match status" value="1"/>
</dbReference>
<feature type="signal peptide" evidence="1">
    <location>
        <begin position="1"/>
        <end position="21"/>
    </location>
</feature>
<evidence type="ECO:0000313" key="2">
    <source>
        <dbReference type="EMBL" id="PHT67041.1"/>
    </source>
</evidence>
<dbReference type="Proteomes" id="UP000222542">
    <property type="component" value="Unassembled WGS sequence"/>
</dbReference>
<keyword evidence="1" id="KW-0732">Signal</keyword>
<dbReference type="EMBL" id="AYRZ02000012">
    <property type="protein sequence ID" value="PHT67041.1"/>
    <property type="molecule type" value="Genomic_DNA"/>
</dbReference>
<protein>
    <submittedName>
        <fullName evidence="2">Uncharacterized protein</fullName>
    </submittedName>
</protein>
<name>A0A2G2YBW1_CAPAN</name>
<dbReference type="InterPro" id="IPR007493">
    <property type="entry name" value="DUF538"/>
</dbReference>
<proteinExistence type="predicted"/>
<dbReference type="Gramene" id="PHT67041">
    <property type="protein sequence ID" value="PHT67041"/>
    <property type="gene ID" value="T459_31466"/>
</dbReference>
<dbReference type="SUPFAM" id="SSF141562">
    <property type="entry name" value="At5g01610-like"/>
    <property type="match status" value="1"/>
</dbReference>
<evidence type="ECO:0000256" key="1">
    <source>
        <dbReference type="SAM" id="SignalP"/>
    </source>
</evidence>
<comment type="caution">
    <text evidence="2">The sequence shown here is derived from an EMBL/GenBank/DDBJ whole genome shotgun (WGS) entry which is preliminary data.</text>
</comment>
<dbReference type="Gene3D" id="2.30.240.10">
    <property type="entry name" value="At5g01610-like"/>
    <property type="match status" value="1"/>
</dbReference>
<dbReference type="PANTHER" id="PTHR31676:SF96">
    <property type="entry name" value="EXPRESSED PROTEIN"/>
    <property type="match status" value="1"/>
</dbReference>
<sequence>MALSQFLFFSFLFIFFNLSLPNEIDVHDLLPTFKLPKGLLPNNVESYTISPKDSSFTVQLTHPCYVEFPNQLVYYQKDIKGKLSYGEVSDISGIQAKKLFVWVPVTGIDVDEQFHMIEFHVGFLSEKLPAEVFENIPTCKNMGSQDSPFASI</sequence>
<feature type="chain" id="PRO_5013693307" evidence="1">
    <location>
        <begin position="22"/>
        <end position="152"/>
    </location>
</feature>
<dbReference type="Pfam" id="PF04398">
    <property type="entry name" value="DUF538"/>
    <property type="match status" value="1"/>
</dbReference>
<dbReference type="OMA" id="MIEFHVG"/>